<dbReference type="PROSITE" id="PS00194">
    <property type="entry name" value="THIOREDOXIN_1"/>
    <property type="match status" value="1"/>
</dbReference>
<dbReference type="PRINTS" id="PR00421">
    <property type="entry name" value="THIOREDOXIN"/>
</dbReference>
<dbReference type="PANTHER" id="PTHR45663:SF11">
    <property type="entry name" value="GEO12009P1"/>
    <property type="match status" value="1"/>
</dbReference>
<feature type="site" description="Contributes to redox potential value" evidence="8">
    <location>
        <position position="29"/>
    </location>
</feature>
<feature type="active site" description="Nucleophile" evidence="8">
    <location>
        <position position="28"/>
    </location>
</feature>
<dbReference type="PANTHER" id="PTHR45663">
    <property type="entry name" value="GEO12009P1"/>
    <property type="match status" value="1"/>
</dbReference>
<evidence type="ECO:0000256" key="2">
    <source>
        <dbReference type="ARBA" id="ARBA00022448"/>
    </source>
</evidence>
<feature type="domain" description="Thioredoxin" evidence="10">
    <location>
        <begin position="1"/>
        <end position="100"/>
    </location>
</feature>
<dbReference type="SUPFAM" id="SSF52833">
    <property type="entry name" value="Thioredoxin-like"/>
    <property type="match status" value="1"/>
</dbReference>
<dbReference type="InterPro" id="IPR036249">
    <property type="entry name" value="Thioredoxin-like_sf"/>
</dbReference>
<name>A0A2S8NTF9_9MOLU</name>
<dbReference type="GO" id="GO:0005737">
    <property type="term" value="C:cytoplasm"/>
    <property type="evidence" value="ECO:0007669"/>
    <property type="project" value="TreeGrafter"/>
</dbReference>
<reference evidence="11 12" key="1">
    <citation type="submission" date="2018-02" db="EMBL/GenBank/DDBJ databases">
        <title>Metagenomics reveals mixed infection of spiroplasma and phytoplasma in chicory.</title>
        <authorList>
            <person name="Polano C."/>
            <person name="Moruzzi S."/>
            <person name="Ermacora P."/>
            <person name="Ferrini F."/>
            <person name="Martini M."/>
            <person name="Firrao G."/>
        </authorList>
    </citation>
    <scope>NUCLEOTIDE SEQUENCE [LARGE SCALE GENOMIC DNA]</scope>
    <source>
        <strain evidence="11 12">ChiP</strain>
    </source>
</reference>
<evidence type="ECO:0000256" key="4">
    <source>
        <dbReference type="ARBA" id="ARBA00023157"/>
    </source>
</evidence>
<dbReference type="EMBL" id="PUUG01000075">
    <property type="protein sequence ID" value="PQP79261.1"/>
    <property type="molecule type" value="Genomic_DNA"/>
</dbReference>
<dbReference type="PROSITE" id="PS51352">
    <property type="entry name" value="THIOREDOXIN_2"/>
    <property type="match status" value="1"/>
</dbReference>
<dbReference type="InterPro" id="IPR013766">
    <property type="entry name" value="Thioredoxin_domain"/>
</dbReference>
<dbReference type="PIRSF" id="PIRSF000077">
    <property type="entry name" value="Thioredoxin"/>
    <property type="match status" value="1"/>
</dbReference>
<dbReference type="CDD" id="cd02947">
    <property type="entry name" value="TRX_family"/>
    <property type="match status" value="1"/>
</dbReference>
<dbReference type="InterPro" id="IPR017937">
    <property type="entry name" value="Thioredoxin_CS"/>
</dbReference>
<organism evidence="11 12">
    <name type="scientific">Candidatus Phytoplasma phoenicium</name>
    <dbReference type="NCBI Taxonomy" id="198422"/>
    <lineage>
        <taxon>Bacteria</taxon>
        <taxon>Bacillati</taxon>
        <taxon>Mycoplasmatota</taxon>
        <taxon>Mollicutes</taxon>
        <taxon>Acholeplasmatales</taxon>
        <taxon>Acholeplasmataceae</taxon>
        <taxon>Candidatus Phytoplasma</taxon>
        <taxon>16SrIX (Pigeon pea witches'-broom group)</taxon>
    </lineage>
</organism>
<evidence type="ECO:0000256" key="3">
    <source>
        <dbReference type="ARBA" id="ARBA00022982"/>
    </source>
</evidence>
<protein>
    <recommendedName>
        <fullName evidence="6 7">Thioredoxin</fullName>
    </recommendedName>
</protein>
<evidence type="ECO:0000256" key="8">
    <source>
        <dbReference type="PIRSR" id="PIRSR000077-1"/>
    </source>
</evidence>
<sequence>MYNFQGTDYQKIINQKKIVLVDFFAKWCGPCRKLEPILEDIEQNNKEIFFCKLDVDKHENLLIQNKINSFPTLILYYNGAEIKRHVGFCSKEELLNFLKI</sequence>
<evidence type="ECO:0000256" key="7">
    <source>
        <dbReference type="PIRNR" id="PIRNR000077"/>
    </source>
</evidence>
<feature type="site" description="Deprotonates C-terminal active site Cys" evidence="8">
    <location>
        <position position="22"/>
    </location>
</feature>
<feature type="active site" description="Nucleophile" evidence="8">
    <location>
        <position position="31"/>
    </location>
</feature>
<dbReference type="Pfam" id="PF00085">
    <property type="entry name" value="Thioredoxin"/>
    <property type="match status" value="1"/>
</dbReference>
<feature type="site" description="Contributes to redox potential value" evidence="8">
    <location>
        <position position="30"/>
    </location>
</feature>
<evidence type="ECO:0000313" key="12">
    <source>
        <dbReference type="Proteomes" id="UP000238672"/>
    </source>
</evidence>
<dbReference type="InterPro" id="IPR005746">
    <property type="entry name" value="Thioredoxin"/>
</dbReference>
<comment type="similarity">
    <text evidence="1 7">Belongs to the thioredoxin family.</text>
</comment>
<keyword evidence="3" id="KW-0249">Electron transport</keyword>
<dbReference type="GO" id="GO:0015035">
    <property type="term" value="F:protein-disulfide reductase activity"/>
    <property type="evidence" value="ECO:0007669"/>
    <property type="project" value="UniProtKB-UniRule"/>
</dbReference>
<evidence type="ECO:0000259" key="10">
    <source>
        <dbReference type="PROSITE" id="PS51352"/>
    </source>
</evidence>
<evidence type="ECO:0000256" key="1">
    <source>
        <dbReference type="ARBA" id="ARBA00008987"/>
    </source>
</evidence>
<evidence type="ECO:0000256" key="9">
    <source>
        <dbReference type="PIRSR" id="PIRSR000077-4"/>
    </source>
</evidence>
<dbReference type="AlphaFoldDB" id="A0A2S8NTF9"/>
<evidence type="ECO:0000256" key="6">
    <source>
        <dbReference type="NCBIfam" id="TIGR01068"/>
    </source>
</evidence>
<accession>A0A2S8NTF9</accession>
<feature type="disulfide bond" description="Redox-active" evidence="9">
    <location>
        <begin position="28"/>
        <end position="31"/>
    </location>
</feature>
<dbReference type="Gene3D" id="3.40.30.10">
    <property type="entry name" value="Glutaredoxin"/>
    <property type="match status" value="1"/>
</dbReference>
<keyword evidence="12" id="KW-1185">Reference proteome</keyword>
<evidence type="ECO:0000256" key="5">
    <source>
        <dbReference type="ARBA" id="ARBA00023284"/>
    </source>
</evidence>
<keyword evidence="4 9" id="KW-1015">Disulfide bond</keyword>
<dbReference type="NCBIfam" id="TIGR01068">
    <property type="entry name" value="thioredoxin"/>
    <property type="match status" value="1"/>
</dbReference>
<keyword evidence="5 9" id="KW-0676">Redox-active center</keyword>
<keyword evidence="2" id="KW-0813">Transport</keyword>
<proteinExistence type="inferred from homology"/>
<dbReference type="Proteomes" id="UP000238672">
    <property type="component" value="Unassembled WGS sequence"/>
</dbReference>
<comment type="caution">
    <text evidence="11">The sequence shown here is derived from an EMBL/GenBank/DDBJ whole genome shotgun (WGS) entry which is preliminary data.</text>
</comment>
<gene>
    <name evidence="11" type="primary">trxA</name>
    <name evidence="11" type="ORF">C6B37_02225</name>
</gene>
<evidence type="ECO:0000313" key="11">
    <source>
        <dbReference type="EMBL" id="PQP79261.1"/>
    </source>
</evidence>